<dbReference type="SMART" id="SM00528">
    <property type="entry name" value="HNS"/>
    <property type="match status" value="1"/>
</dbReference>
<dbReference type="InterPro" id="IPR027444">
    <property type="entry name" value="H-NS_C_dom"/>
</dbReference>
<evidence type="ECO:0000313" key="8">
    <source>
        <dbReference type="Proteomes" id="UP000333828"/>
    </source>
</evidence>
<gene>
    <name evidence="7" type="ORF">PIN31115_04568</name>
</gene>
<dbReference type="PANTHER" id="PTHR38097:SF2">
    <property type="entry name" value="DNA-BINDING PROTEIN STPA"/>
    <property type="match status" value="1"/>
</dbReference>
<sequence>MANYKEIRAQIEKLEKQADEARAKEVSQVIAELKQKIQEYELTAKDLGLATTDGRRRAARAPLAAKYANPATGETWSGRGRAPKWIGKNKEKFLIK</sequence>
<keyword evidence="3" id="KW-0963">Cytoplasm</keyword>
<dbReference type="EMBL" id="CABPSI010000005">
    <property type="protein sequence ID" value="VVE49247.1"/>
    <property type="molecule type" value="Genomic_DNA"/>
</dbReference>
<evidence type="ECO:0000256" key="5">
    <source>
        <dbReference type="SAM" id="Coils"/>
    </source>
</evidence>
<dbReference type="SUPFAM" id="SSF81273">
    <property type="entry name" value="H-NS histone-like proteins"/>
    <property type="match status" value="1"/>
</dbReference>
<keyword evidence="5" id="KW-0175">Coiled coil</keyword>
<name>A0A5E4YL23_9BURK</name>
<dbReference type="Gene3D" id="4.10.430.30">
    <property type="match status" value="1"/>
</dbReference>
<comment type="similarity">
    <text evidence="2">Belongs to the histone-like protein H-NS family.</text>
</comment>
<proteinExistence type="inferred from homology"/>
<dbReference type="Pfam" id="PF00816">
    <property type="entry name" value="Histone_HNS"/>
    <property type="match status" value="1"/>
</dbReference>
<reference evidence="7 8" key="1">
    <citation type="submission" date="2019-08" db="EMBL/GenBank/DDBJ databases">
        <authorList>
            <person name="Peeters C."/>
        </authorList>
    </citation>
    <scope>NUCLEOTIDE SEQUENCE [LARGE SCALE GENOMIC DNA]</scope>
    <source>
        <strain evidence="7 8">LMG 31115</strain>
    </source>
</reference>
<dbReference type="AlphaFoldDB" id="A0A5E4YL23"/>
<keyword evidence="4 7" id="KW-0238">DNA-binding</keyword>
<evidence type="ECO:0000256" key="4">
    <source>
        <dbReference type="ARBA" id="ARBA00023125"/>
    </source>
</evidence>
<evidence type="ECO:0000256" key="2">
    <source>
        <dbReference type="ARBA" id="ARBA00010610"/>
    </source>
</evidence>
<evidence type="ECO:0000313" key="7">
    <source>
        <dbReference type="EMBL" id="VVE49247.1"/>
    </source>
</evidence>
<keyword evidence="8" id="KW-1185">Reference proteome</keyword>
<evidence type="ECO:0000256" key="3">
    <source>
        <dbReference type="ARBA" id="ARBA00022490"/>
    </source>
</evidence>
<protein>
    <submittedName>
        <fullName evidence="7">DNA-binding protein</fullName>
    </submittedName>
</protein>
<dbReference type="Proteomes" id="UP000333828">
    <property type="component" value="Unassembled WGS sequence"/>
</dbReference>
<evidence type="ECO:0000256" key="1">
    <source>
        <dbReference type="ARBA" id="ARBA00004453"/>
    </source>
</evidence>
<evidence type="ECO:0000259" key="6">
    <source>
        <dbReference type="SMART" id="SM00528"/>
    </source>
</evidence>
<accession>A0A5E4YL23</accession>
<feature type="domain" description="DNA-binding protein H-NS-like C-terminal" evidence="6">
    <location>
        <begin position="57"/>
        <end position="95"/>
    </location>
</feature>
<dbReference type="RefSeq" id="WP_087691420.1">
    <property type="nucleotide sequence ID" value="NZ_CABPSF010000006.1"/>
</dbReference>
<dbReference type="PANTHER" id="PTHR38097">
    <property type="match status" value="1"/>
</dbReference>
<dbReference type="GO" id="GO:0003677">
    <property type="term" value="F:DNA binding"/>
    <property type="evidence" value="ECO:0007669"/>
    <property type="project" value="UniProtKB-KW"/>
</dbReference>
<organism evidence="7 8">
    <name type="scientific">Pandoraea iniqua</name>
    <dbReference type="NCBI Taxonomy" id="2508288"/>
    <lineage>
        <taxon>Bacteria</taxon>
        <taxon>Pseudomonadati</taxon>
        <taxon>Pseudomonadota</taxon>
        <taxon>Betaproteobacteria</taxon>
        <taxon>Burkholderiales</taxon>
        <taxon>Burkholderiaceae</taxon>
        <taxon>Pandoraea</taxon>
    </lineage>
</organism>
<dbReference type="GO" id="GO:0009295">
    <property type="term" value="C:nucleoid"/>
    <property type="evidence" value="ECO:0007669"/>
    <property type="project" value="UniProtKB-SubCell"/>
</dbReference>
<comment type="subcellular location">
    <subcellularLocation>
        <location evidence="1">Cytoplasm</location>
        <location evidence="1">Nucleoid</location>
    </subcellularLocation>
</comment>
<feature type="coiled-coil region" evidence="5">
    <location>
        <begin position="4"/>
        <end position="50"/>
    </location>
</feature>